<dbReference type="RefSeq" id="WP_134251368.1">
    <property type="nucleotide sequence ID" value="NZ_CP038009.1"/>
</dbReference>
<keyword evidence="1" id="KW-1133">Transmembrane helix</keyword>
<keyword evidence="1" id="KW-0472">Membrane</keyword>
<dbReference type="EMBL" id="CP038009">
    <property type="protein sequence ID" value="QBQ15051.1"/>
    <property type="molecule type" value="Genomic_DNA"/>
</dbReference>
<gene>
    <name evidence="2" type="ORF">AHTJR_01580</name>
</gene>
<keyword evidence="1" id="KW-0812">Transmembrane</keyword>
<dbReference type="AlphaFoldDB" id="A0A4P7B1M4"/>
<evidence type="ECO:0000313" key="2">
    <source>
        <dbReference type="EMBL" id="QBQ15051.1"/>
    </source>
</evidence>
<evidence type="ECO:0000313" key="3">
    <source>
        <dbReference type="Proteomes" id="UP000294395"/>
    </source>
</evidence>
<feature type="transmembrane region" description="Helical" evidence="1">
    <location>
        <begin position="7"/>
        <end position="28"/>
    </location>
</feature>
<organism evidence="2 3">
    <name type="scientific">Acinetobacter haemolyticus</name>
    <dbReference type="NCBI Taxonomy" id="29430"/>
    <lineage>
        <taxon>Bacteria</taxon>
        <taxon>Pseudomonadati</taxon>
        <taxon>Pseudomonadota</taxon>
        <taxon>Gammaproteobacteria</taxon>
        <taxon>Moraxellales</taxon>
        <taxon>Moraxellaceae</taxon>
        <taxon>Acinetobacter</taxon>
    </lineage>
</organism>
<dbReference type="Proteomes" id="UP000294395">
    <property type="component" value="Chromosome"/>
</dbReference>
<evidence type="ECO:0000256" key="1">
    <source>
        <dbReference type="SAM" id="Phobius"/>
    </source>
</evidence>
<name>A0A4P7B1M4_ACIHA</name>
<sequence>MKRSQNGATLIIVLIVLVLIVIVGTLAVKSGILGLKISTNSQVRSLLLENSNSALFNIEDPNQIARQLALDGMFSYFNAIDHTDDELVFCYRPSSMSTFYSMSQASVIDKDGGTSKLGVSGFCQAGVFSSGRSAVQAQIYLRKNLEPDANPFSTAPTGTSLGQSELPVVANNIGVTVISILPSYAGASNANINACFRKTAIKKDDGTETVEECFDKLGIPYNLQHADYIVGSSPKLKS</sequence>
<protein>
    <submittedName>
        <fullName evidence="2">Pilus assembly protein PilX</fullName>
    </submittedName>
</protein>
<proteinExistence type="predicted"/>
<reference evidence="2 3" key="1">
    <citation type="submission" date="2019-03" db="EMBL/GenBank/DDBJ databases">
        <title>Complete genome sequence of two outbreak-associated Acinetobacter haemolyticus strains.</title>
        <authorList>
            <person name="Bai L."/>
            <person name="Zhang S.-C."/>
            <person name="Deng Y."/>
            <person name="Song C.-C."/>
            <person name="Kang G.-B."/>
            <person name="Dong Y."/>
            <person name="Wang Y."/>
            <person name="Gao F."/>
            <person name="Huang H."/>
        </authorList>
    </citation>
    <scope>NUCLEOTIDE SEQUENCE [LARGE SCALE GENOMIC DNA]</scope>
    <source>
        <strain evidence="2 3">TJR01</strain>
    </source>
</reference>
<accession>A0A4P7B1M4</accession>